<feature type="compositionally biased region" description="Polar residues" evidence="20">
    <location>
        <begin position="1994"/>
        <end position="2005"/>
    </location>
</feature>
<keyword evidence="9 19" id="KW-0851">Voltage-gated channel</keyword>
<evidence type="ECO:0000256" key="18">
    <source>
        <dbReference type="PIRSR" id="PIRSR602077-1"/>
    </source>
</evidence>
<feature type="transmembrane region" description="Helical" evidence="21">
    <location>
        <begin position="979"/>
        <end position="1003"/>
    </location>
</feature>
<feature type="transmembrane region" description="Helical" evidence="21">
    <location>
        <begin position="1251"/>
        <end position="1273"/>
    </location>
</feature>
<dbReference type="GO" id="GO:0098703">
    <property type="term" value="P:calcium ion import across plasma membrane"/>
    <property type="evidence" value="ECO:0007669"/>
    <property type="project" value="TreeGrafter"/>
</dbReference>
<feature type="transmembrane region" description="Helical" evidence="21">
    <location>
        <begin position="1210"/>
        <end position="1231"/>
    </location>
</feature>
<keyword evidence="7 21" id="KW-0812">Transmembrane</keyword>
<evidence type="ECO:0000256" key="4">
    <source>
        <dbReference type="ARBA" id="ARBA00022553"/>
    </source>
</evidence>
<feature type="transmembrane region" description="Helical" evidence="21">
    <location>
        <begin position="578"/>
        <end position="598"/>
    </location>
</feature>
<keyword evidence="6 19" id="KW-0107">Calcium channel</keyword>
<feature type="transmembrane region" description="Helical" evidence="21">
    <location>
        <begin position="371"/>
        <end position="393"/>
    </location>
</feature>
<dbReference type="GO" id="GO:0008331">
    <property type="term" value="F:high voltage-gated calcium channel activity"/>
    <property type="evidence" value="ECO:0007669"/>
    <property type="project" value="TreeGrafter"/>
</dbReference>
<dbReference type="PROSITE" id="PS50222">
    <property type="entry name" value="EF_HAND_2"/>
    <property type="match status" value="1"/>
</dbReference>
<dbReference type="OrthoDB" id="416585at2759"/>
<dbReference type="GO" id="GO:0005891">
    <property type="term" value="C:voltage-gated calcium channel complex"/>
    <property type="evidence" value="ECO:0007669"/>
    <property type="project" value="InterPro"/>
</dbReference>
<feature type="transmembrane region" description="Helical" evidence="21">
    <location>
        <begin position="1467"/>
        <end position="1488"/>
    </location>
</feature>
<dbReference type="InterPro" id="IPR050599">
    <property type="entry name" value="VDCC_alpha-1_subunit"/>
</dbReference>
<evidence type="ECO:0000256" key="11">
    <source>
        <dbReference type="ARBA" id="ARBA00023065"/>
    </source>
</evidence>
<feature type="transmembrane region" description="Helical" evidence="21">
    <location>
        <begin position="777"/>
        <end position="795"/>
    </location>
</feature>
<dbReference type="InterPro" id="IPR027359">
    <property type="entry name" value="Volt_channel_dom_sf"/>
</dbReference>
<keyword evidence="11" id="KW-0406">Ion transport</keyword>
<gene>
    <name evidence="23" type="ORF">L873DRAFT_1787292</name>
</gene>
<evidence type="ECO:0000256" key="2">
    <source>
        <dbReference type="ARBA" id="ARBA00022448"/>
    </source>
</evidence>
<feature type="binding site" evidence="18">
    <location>
        <position position="1435"/>
    </location>
    <ligand>
        <name>Ca(2+)</name>
        <dbReference type="ChEBI" id="CHEBI:29108"/>
    </ligand>
</feature>
<feature type="transmembrane region" description="Helical" evidence="21">
    <location>
        <begin position="1665"/>
        <end position="1689"/>
    </location>
</feature>
<sequence length="2192" mass="245148">MASNSRNPSKPPSPEPIPLQDLSRPPHGYQSDSGDTGLSSGVGRSRSLLRGTTNLGAEIGRRISFHRHGRSYDRVPEERLPPRPEVPDLQLPQYDDGEREAPNVIEFAEGFVNASGETSGGRRGSWLPPRNLDQTISPWAVSDDDELPPVRRYYDVDDDDTARLTDPGNVQPMSGSDLGPGHRRQQSSQSMRFGPGPSLGDDLLSAEEGMSSGTSQGKGGTRSRSGSVAGGTPSRPGSLSKNRSLSPGTSPVRRVSIAVQNMSQRVVNLSNDPEAITQGLRRRSSSKSHADGPVCPNIPAIQIHPHDDIDTSDAEEKPTTPLRRPAPSPGEGPWRVSSNPLRGNTLRIFSPTNPLRLFLCDVLVHPATETLILLLILIQTILLTIDAAPSVYTDPRTKSWGSSNIDYALLVLFSIYTVEIIARCIVSGVFLNARAENDPTGRGELRRRMMENTHRLLSPRRKTSVRAPSPSRLEQPPSLLRSLTSNLQLADSAMPVDSQGQARLRMARRAFLRHSFNRLDFVAVVSYWISLWLCLTGVEAERHLYVFRMMSCLRILRLLGITSGTSVILRSLKKAAPLLVNVALFIGFFWLIFAIIGVQSFKSSFRRNCVWVDPEGVQGNFTQELQFCGGHLNKLTGVEEPYVYEDGSPGAIFPKGYICPINSFCVSSNNPYGGTVSFDNIAQSLELVFVVMTANTFSNLLYYMADSDYLTSALFFACGIVVLAFWLANLLIAVITSSFQVIREESRKSAFAAEEEEDTSSKAEDEFVRKPNPLKRIYNRTFYVWITVISVGLFAQTFRSSNMSREGETIIVEDAVELGVTVLLALEIFLRFVTDWRNFHKKTRNLVDLALALITCIIQIPSIHKSGRVYDWFTLFQILRVYRVVWAIPVTRNLLSKVIGNVSGLTNLIIFVLLLTFLCAIFAVQIVRGDLPAEYQGNTTAASFYTIFNAFLGMYQIFSSEDWTTILYMATDVQKPYNVGWITAIFFIGWLILGNFIVLNMFIAVVQENFDVTEDEKRIYQVKTFLQNKDYSAPSQGISLSNIFGFGKQKTKDPHSRQAAFEMLTKQAVVESFLDEGTQQPRQPFTRAQPLHAASEGAAHPTAEVKKKPWERMKNRLLGVLGEREPNPFYSFTSSRSIADLTPTAMAQQVVTEQERRRKAQREYLKKYPNYNVSLHIFRPSNPIRRLCQRMVGPSRANIRYDGLQPYTPFSYVFSILVYCTIVSMVVIACITTPLYQKEYFEKHGSSLRNWFTFADAGFVALFTIESIIKIIADGLIWTPNAYLRGSWGVIDCVVLITLWISVITSFRNQGEISRAVGAFKALRALRLLNISGAAQNTFHSVVILGGRKILSAAFVSLSLIIPFAIYGVNLFSGLLDSCNDGSEEIVNLTSCVHEFSSTPFDWGVLAPRAVDNPYFNFDNFGSSLFILFQIVSQEGWVGVMFNAQAIVGKECLGKQPQPFSSEVNSIFFVAFNLLGTVFVLTLFVSVFMRNYTEQTGVAFLTSDQRSWLELRKLLRQIRPSRRPKDSPDLDWKSWCYKRATHKHGWWQRTYTIILVLHAILLLLEYHPAPPTLDRTRDWIFLAFTGIFVGNLVVRVIGLTWSNFLKSRWDIYAIISVNGTFITTLLLLAGYQERTFIQLQKLFLVSIVMLLIPRNDDLDHLFKTAAASLTAIGNLMATWFVLFLVYAIALTQTFGLTRIGPNGNGNMNFRTVPKALILLFRMTCGEGWNQIMSDFEVSHPDCVHGENFYETDCGSQGYARALFVSWNILSMYIFVSMFISLIFESFSYVYQRSGGSSVVSRPEIRKFKQAWQQFDPDGTGYISKENFPRLLGTLTGIFAMRVYEEPFTVRDILDDCRVDPQSHNNGKTRGIIEGVDLDALNRRIEMIPIHKIRRQRHIYTLFYEECLVSADKECGVSFTSVLLILAHYKIINDNKSLKLEEYLRRRYRLQKVEEQVQRNIVTNFFLTLYWNKRFKDRPRAQSGAPQVPQIFVDDTSSSRSNTGPNVPQILVDGGEVPSNIGPASAAPNEGTVTPKRQAPPPLDLNYRAGSSQTPETFGMSSTPQFGDADPFSSPFSGEESPSVLRQRPGRGRSPDGSPALSPNESPNMSPSGSPVGSPRLSPIATTSRWVSRAGNVSAGGSPSRTRAGSDVVPQNVLEVLGGSEWGDQIRSYMERSDHSPTRSNRGGSASPR</sequence>
<dbReference type="InterPro" id="IPR005821">
    <property type="entry name" value="Ion_trans_dom"/>
</dbReference>
<dbReference type="STRING" id="1336337.A0A3N4JXZ7"/>
<dbReference type="Gene3D" id="1.10.238.10">
    <property type="entry name" value="EF-hand"/>
    <property type="match status" value="1"/>
</dbReference>
<evidence type="ECO:0000256" key="3">
    <source>
        <dbReference type="ARBA" id="ARBA00022475"/>
    </source>
</evidence>
<feature type="compositionally biased region" description="Polar residues" evidence="20">
    <location>
        <begin position="235"/>
        <end position="249"/>
    </location>
</feature>
<reference evidence="23 24" key="1">
    <citation type="journal article" date="2018" name="Nat. Ecol. Evol.">
        <title>Pezizomycetes genomes reveal the molecular basis of ectomycorrhizal truffle lifestyle.</title>
        <authorList>
            <person name="Murat C."/>
            <person name="Payen T."/>
            <person name="Noel B."/>
            <person name="Kuo A."/>
            <person name="Morin E."/>
            <person name="Chen J."/>
            <person name="Kohler A."/>
            <person name="Krizsan K."/>
            <person name="Balestrini R."/>
            <person name="Da Silva C."/>
            <person name="Montanini B."/>
            <person name="Hainaut M."/>
            <person name="Levati E."/>
            <person name="Barry K.W."/>
            <person name="Belfiori B."/>
            <person name="Cichocki N."/>
            <person name="Clum A."/>
            <person name="Dockter R.B."/>
            <person name="Fauchery L."/>
            <person name="Guy J."/>
            <person name="Iotti M."/>
            <person name="Le Tacon F."/>
            <person name="Lindquist E.A."/>
            <person name="Lipzen A."/>
            <person name="Malagnac F."/>
            <person name="Mello A."/>
            <person name="Molinier V."/>
            <person name="Miyauchi S."/>
            <person name="Poulain J."/>
            <person name="Riccioni C."/>
            <person name="Rubini A."/>
            <person name="Sitrit Y."/>
            <person name="Splivallo R."/>
            <person name="Traeger S."/>
            <person name="Wang M."/>
            <person name="Zifcakova L."/>
            <person name="Wipf D."/>
            <person name="Zambonelli A."/>
            <person name="Paolocci F."/>
            <person name="Nowrousian M."/>
            <person name="Ottonello S."/>
            <person name="Baldrian P."/>
            <person name="Spatafora J.W."/>
            <person name="Henrissat B."/>
            <person name="Nagy L.G."/>
            <person name="Aury J.M."/>
            <person name="Wincker P."/>
            <person name="Grigoriev I.V."/>
            <person name="Bonfante P."/>
            <person name="Martin F.M."/>
        </authorList>
    </citation>
    <scope>NUCLEOTIDE SEQUENCE [LARGE SCALE GENOMIC DNA]</scope>
    <source>
        <strain evidence="23 24">120613-1</strain>
    </source>
</reference>
<feature type="transmembrane region" description="Helical" evidence="21">
    <location>
        <begin position="908"/>
        <end position="927"/>
    </location>
</feature>
<dbReference type="PANTHER" id="PTHR45628:SF7">
    <property type="entry name" value="VOLTAGE-DEPENDENT CALCIUM CHANNEL TYPE A SUBUNIT ALPHA-1"/>
    <property type="match status" value="1"/>
</dbReference>
<evidence type="ECO:0000256" key="9">
    <source>
        <dbReference type="ARBA" id="ARBA00022882"/>
    </source>
</evidence>
<keyword evidence="8 18" id="KW-0106">Calcium</keyword>
<dbReference type="InterPro" id="IPR002048">
    <property type="entry name" value="EF_hand_dom"/>
</dbReference>
<dbReference type="InterPro" id="IPR002077">
    <property type="entry name" value="VDCCAlpha1"/>
</dbReference>
<feature type="transmembrane region" description="Helical" evidence="21">
    <location>
        <begin position="1609"/>
        <end position="1629"/>
    </location>
</feature>
<evidence type="ECO:0000313" key="23">
    <source>
        <dbReference type="EMBL" id="RPB03170.1"/>
    </source>
</evidence>
<feature type="transmembrane region" description="Helical" evidence="21">
    <location>
        <begin position="1350"/>
        <end position="1369"/>
    </location>
</feature>
<evidence type="ECO:0000256" key="19">
    <source>
        <dbReference type="RuleBase" id="RU003808"/>
    </source>
</evidence>
<evidence type="ECO:0000313" key="24">
    <source>
        <dbReference type="Proteomes" id="UP000276215"/>
    </source>
</evidence>
<feature type="transmembrane region" description="Helical" evidence="21">
    <location>
        <begin position="1546"/>
        <end position="1567"/>
    </location>
</feature>
<evidence type="ECO:0000256" key="1">
    <source>
        <dbReference type="ARBA" id="ARBA00004651"/>
    </source>
</evidence>
<feature type="region of interest" description="Disordered" evidence="20">
    <location>
        <begin position="1"/>
        <end position="96"/>
    </location>
</feature>
<feature type="transmembrane region" description="Helical" evidence="21">
    <location>
        <begin position="1579"/>
        <end position="1597"/>
    </location>
</feature>
<keyword evidence="3" id="KW-1003">Cell membrane</keyword>
<feature type="compositionally biased region" description="Polar residues" evidence="20">
    <location>
        <begin position="2181"/>
        <end position="2192"/>
    </location>
</feature>
<dbReference type="FunFam" id="1.10.287.70:FF:000118">
    <property type="entry name" value="Calcium channel subunit Cch1"/>
    <property type="match status" value="1"/>
</dbReference>
<dbReference type="Proteomes" id="UP000276215">
    <property type="component" value="Unassembled WGS sequence"/>
</dbReference>
<feature type="transmembrane region" description="Helical" evidence="21">
    <location>
        <begin position="405"/>
        <end position="431"/>
    </location>
</feature>
<keyword evidence="13" id="KW-0325">Glycoprotein</keyword>
<dbReference type="Gene3D" id="1.10.287.70">
    <property type="match status" value="4"/>
</dbReference>
<keyword evidence="18" id="KW-0479">Metal-binding</keyword>
<feature type="transmembrane region" description="Helical" evidence="21">
    <location>
        <begin position="846"/>
        <end position="863"/>
    </location>
</feature>
<keyword evidence="5 19" id="KW-0109">Calcium transport</keyword>
<comment type="function">
    <text evidence="15">Voltage-gated, high-affinity calcium channel that functions together with MID1 to mediate calcium entry into cells. Required during conditions of environmental stress.</text>
</comment>
<evidence type="ECO:0000256" key="13">
    <source>
        <dbReference type="ARBA" id="ARBA00023180"/>
    </source>
</evidence>
<feature type="compositionally biased region" description="Basic and acidic residues" evidence="20">
    <location>
        <begin position="70"/>
        <end position="86"/>
    </location>
</feature>
<feature type="compositionally biased region" description="Polar residues" evidence="20">
    <location>
        <begin position="2100"/>
        <end position="2114"/>
    </location>
</feature>
<feature type="transmembrane region" description="Helical" evidence="21">
    <location>
        <begin position="1764"/>
        <end position="1783"/>
    </location>
</feature>
<feature type="compositionally biased region" description="Basic and acidic residues" evidence="20">
    <location>
        <begin position="304"/>
        <end position="318"/>
    </location>
</feature>
<name>A0A3N4JXZ7_9PEZI</name>
<feature type="transmembrane region" description="Helical" evidence="21">
    <location>
        <begin position="521"/>
        <end position="540"/>
    </location>
</feature>
<feature type="region of interest" description="Disordered" evidence="20">
    <location>
        <begin position="457"/>
        <end position="477"/>
    </location>
</feature>
<evidence type="ECO:0000256" key="14">
    <source>
        <dbReference type="ARBA" id="ARBA00023303"/>
    </source>
</evidence>
<evidence type="ECO:0000256" key="8">
    <source>
        <dbReference type="ARBA" id="ARBA00022837"/>
    </source>
</evidence>
<dbReference type="Pfam" id="PF00520">
    <property type="entry name" value="Ion_trans"/>
    <property type="match status" value="4"/>
</dbReference>
<feature type="compositionally biased region" description="Low complexity" evidence="20">
    <location>
        <begin position="2070"/>
        <end position="2082"/>
    </location>
</feature>
<feature type="compositionally biased region" description="Low complexity" evidence="20">
    <location>
        <begin position="37"/>
        <end position="51"/>
    </location>
</feature>
<evidence type="ECO:0000256" key="20">
    <source>
        <dbReference type="SAM" id="MobiDB-lite"/>
    </source>
</evidence>
<feature type="domain" description="EF-hand" evidence="22">
    <location>
        <begin position="1802"/>
        <end position="1837"/>
    </location>
</feature>
<dbReference type="InterPro" id="IPR011992">
    <property type="entry name" value="EF-hand-dom_pair"/>
</dbReference>
<accession>A0A3N4JXZ7</accession>
<evidence type="ECO:0000256" key="10">
    <source>
        <dbReference type="ARBA" id="ARBA00022989"/>
    </source>
</evidence>
<evidence type="ECO:0000256" key="21">
    <source>
        <dbReference type="SAM" id="Phobius"/>
    </source>
</evidence>
<evidence type="ECO:0000259" key="22">
    <source>
        <dbReference type="PROSITE" id="PS50222"/>
    </source>
</evidence>
<dbReference type="FunFam" id="1.10.287.70:FF:000093">
    <property type="entry name" value="Calcium channel subunit Cch1"/>
    <property type="match status" value="1"/>
</dbReference>
<evidence type="ECO:0000256" key="7">
    <source>
        <dbReference type="ARBA" id="ARBA00022692"/>
    </source>
</evidence>
<dbReference type="PRINTS" id="PR00167">
    <property type="entry name" value="CACHANNEL"/>
</dbReference>
<evidence type="ECO:0000256" key="12">
    <source>
        <dbReference type="ARBA" id="ARBA00023136"/>
    </source>
</evidence>
<proteinExistence type="inferred from homology"/>
<feature type="region of interest" description="Disordered" evidence="20">
    <location>
        <begin position="266"/>
        <end position="337"/>
    </location>
</feature>
<evidence type="ECO:0000256" key="17">
    <source>
        <dbReference type="ARBA" id="ARBA00067459"/>
    </source>
</evidence>
<feature type="region of interest" description="Disordered" evidence="20">
    <location>
        <begin position="1089"/>
        <end position="1108"/>
    </location>
</feature>
<keyword evidence="10 21" id="KW-1133">Transmembrane helix</keyword>
<keyword evidence="4" id="KW-0597">Phosphoprotein</keyword>
<evidence type="ECO:0000256" key="6">
    <source>
        <dbReference type="ARBA" id="ARBA00022673"/>
    </source>
</evidence>
<feature type="transmembrane region" description="Helical" evidence="21">
    <location>
        <begin position="552"/>
        <end position="572"/>
    </location>
</feature>
<dbReference type="EMBL" id="ML120364">
    <property type="protein sequence ID" value="RPB03170.1"/>
    <property type="molecule type" value="Genomic_DNA"/>
</dbReference>
<evidence type="ECO:0000256" key="5">
    <source>
        <dbReference type="ARBA" id="ARBA00022568"/>
    </source>
</evidence>
<dbReference type="SUPFAM" id="SSF47473">
    <property type="entry name" value="EF-hand"/>
    <property type="match status" value="1"/>
</dbReference>
<feature type="transmembrane region" description="Helical" evidence="21">
    <location>
        <begin position="711"/>
        <end position="739"/>
    </location>
</feature>
<dbReference type="SUPFAM" id="SSF81324">
    <property type="entry name" value="Voltage-gated potassium channels"/>
    <property type="match status" value="4"/>
</dbReference>
<organism evidence="23 24">
    <name type="scientific">Choiromyces venosus 120613-1</name>
    <dbReference type="NCBI Taxonomy" id="1336337"/>
    <lineage>
        <taxon>Eukaryota</taxon>
        <taxon>Fungi</taxon>
        <taxon>Dikarya</taxon>
        <taxon>Ascomycota</taxon>
        <taxon>Pezizomycotina</taxon>
        <taxon>Pezizomycetes</taxon>
        <taxon>Pezizales</taxon>
        <taxon>Tuberaceae</taxon>
        <taxon>Choiromyces</taxon>
    </lineage>
</organism>
<comment type="subcellular location">
    <subcellularLocation>
        <location evidence="1">Cell membrane</location>
        <topology evidence="1">Multi-pass membrane protein</topology>
    </subcellularLocation>
    <subcellularLocation>
        <location evidence="19">Membrane</location>
        <topology evidence="19">Multi-pass membrane protein</topology>
    </subcellularLocation>
</comment>
<keyword evidence="24" id="KW-1185">Reference proteome</keyword>
<feature type="region of interest" description="Disordered" evidence="20">
    <location>
        <begin position="1978"/>
        <end position="2192"/>
    </location>
</feature>
<keyword evidence="14" id="KW-0407">Ion channel</keyword>
<dbReference type="PANTHER" id="PTHR45628">
    <property type="entry name" value="VOLTAGE-DEPENDENT CALCIUM CHANNEL TYPE A SUBUNIT ALPHA-1"/>
    <property type="match status" value="1"/>
</dbReference>
<dbReference type="FunFam" id="1.20.120.350:FF:000063">
    <property type="entry name" value="Calcium channel subunit Cch1"/>
    <property type="match status" value="1"/>
</dbReference>
<dbReference type="Gene3D" id="1.20.120.350">
    <property type="entry name" value="Voltage-gated potassium channels. Chain C"/>
    <property type="match status" value="3"/>
</dbReference>
<feature type="transmembrane region" description="Helical" evidence="21">
    <location>
        <begin position="1285"/>
        <end position="1307"/>
    </location>
</feature>
<feature type="compositionally biased region" description="Polar residues" evidence="20">
    <location>
        <begin position="2048"/>
        <end position="2064"/>
    </location>
</feature>
<feature type="transmembrane region" description="Helical" evidence="21">
    <location>
        <begin position="939"/>
        <end position="958"/>
    </location>
</feature>
<protein>
    <recommendedName>
        <fullName evidence="17">Calcium-channel protein CCH1</fullName>
    </recommendedName>
</protein>
<comment type="similarity">
    <text evidence="16 19">Belongs to the calcium channel alpha-1 subunit (TC 1.A.1.11) family.</text>
</comment>
<keyword evidence="2" id="KW-0813">Transport</keyword>
<feature type="region of interest" description="Disordered" evidence="20">
    <location>
        <begin position="114"/>
        <end position="252"/>
    </location>
</feature>
<feature type="transmembrane region" description="Helical" evidence="21">
    <location>
        <begin position="815"/>
        <end position="834"/>
    </location>
</feature>
<evidence type="ECO:0000256" key="15">
    <source>
        <dbReference type="ARBA" id="ARBA00057587"/>
    </source>
</evidence>
<evidence type="ECO:0000256" key="16">
    <source>
        <dbReference type="ARBA" id="ARBA00061395"/>
    </source>
</evidence>
<dbReference type="GO" id="GO:0005509">
    <property type="term" value="F:calcium ion binding"/>
    <property type="evidence" value="ECO:0007669"/>
    <property type="project" value="InterPro"/>
</dbReference>
<keyword evidence="12 21" id="KW-0472">Membrane</keyword>